<evidence type="ECO:0000313" key="1">
    <source>
        <dbReference type="EMBL" id="GII02761.1"/>
    </source>
</evidence>
<accession>A0A8J3T1L6</accession>
<organism evidence="1 2">
    <name type="scientific">Planobispora takensis</name>
    <dbReference type="NCBI Taxonomy" id="1367882"/>
    <lineage>
        <taxon>Bacteria</taxon>
        <taxon>Bacillati</taxon>
        <taxon>Actinomycetota</taxon>
        <taxon>Actinomycetes</taxon>
        <taxon>Streptosporangiales</taxon>
        <taxon>Streptosporangiaceae</taxon>
        <taxon>Planobispora</taxon>
    </lineage>
</organism>
<dbReference type="Proteomes" id="UP000634476">
    <property type="component" value="Unassembled WGS sequence"/>
</dbReference>
<dbReference type="AlphaFoldDB" id="A0A8J3T1L6"/>
<name>A0A8J3T1L6_9ACTN</name>
<proteinExistence type="predicted"/>
<sequence length="278" mass="32058">MEVGEVWAFRDQPKAVGTQVHQVKVVRIDGPRKQGDLHVRFLDGEEAGLQEWVARGQLVTPWTGVETFLDDDRRWAAAFERSREVRGSVEFEAAKMIFDCVRPKNRIRLRHAVADAGVMEIADLGEVATWLGFDPQELRQQPLAFEDRFGTYVAAWPTTRRVARRVAEILGGGVLKKLARQEEALKTQRQSEPWYDNKKTDRELERLESIIEVLYEWCGTEHVDRYDELRALRAEVERLGDLVQRAVTELRHRKCHAIAATIENDLGVHATSLRRRPR</sequence>
<protein>
    <recommendedName>
        <fullName evidence="3">PE-PGRS family protein</fullName>
    </recommendedName>
</protein>
<dbReference type="EMBL" id="BOOK01000035">
    <property type="protein sequence ID" value="GII02761.1"/>
    <property type="molecule type" value="Genomic_DNA"/>
</dbReference>
<reference evidence="1" key="1">
    <citation type="submission" date="2021-01" db="EMBL/GenBank/DDBJ databases">
        <title>Whole genome shotgun sequence of Planobispora takensis NBRC 109077.</title>
        <authorList>
            <person name="Komaki H."/>
            <person name="Tamura T."/>
        </authorList>
    </citation>
    <scope>NUCLEOTIDE SEQUENCE</scope>
    <source>
        <strain evidence="1">NBRC 109077</strain>
    </source>
</reference>
<comment type="caution">
    <text evidence="1">The sequence shown here is derived from an EMBL/GenBank/DDBJ whole genome shotgun (WGS) entry which is preliminary data.</text>
</comment>
<gene>
    <name evidence="1" type="ORF">Pta02_47690</name>
</gene>
<evidence type="ECO:0000313" key="2">
    <source>
        <dbReference type="Proteomes" id="UP000634476"/>
    </source>
</evidence>
<keyword evidence="2" id="KW-1185">Reference proteome</keyword>
<evidence type="ECO:0008006" key="3">
    <source>
        <dbReference type="Google" id="ProtNLM"/>
    </source>
</evidence>